<dbReference type="Gene3D" id="3.40.1190.20">
    <property type="match status" value="1"/>
</dbReference>
<dbReference type="EMBL" id="JALJOV010000350">
    <property type="protein sequence ID" value="KAK9864466.1"/>
    <property type="molecule type" value="Genomic_DNA"/>
</dbReference>
<accession>A0AAW1T7E5</accession>
<dbReference type="Pfam" id="PF00294">
    <property type="entry name" value="PfkB"/>
    <property type="match status" value="1"/>
</dbReference>
<reference evidence="3 4" key="1">
    <citation type="journal article" date="2024" name="Nat. Commun.">
        <title>Phylogenomics reveals the evolutionary origins of lichenization in chlorophyte algae.</title>
        <authorList>
            <person name="Puginier C."/>
            <person name="Libourel C."/>
            <person name="Otte J."/>
            <person name="Skaloud P."/>
            <person name="Haon M."/>
            <person name="Grisel S."/>
            <person name="Petersen M."/>
            <person name="Berrin J.G."/>
            <person name="Delaux P.M."/>
            <person name="Dal Grande F."/>
            <person name="Keller J."/>
        </authorList>
    </citation>
    <scope>NUCLEOTIDE SEQUENCE [LARGE SCALE GENOMIC DNA]</scope>
    <source>
        <strain evidence="3 4">SAG 2523</strain>
    </source>
</reference>
<sequence>MTGQVVILGGAVLDLHARPVNGSPLQPGGTVPGHVRQVPGGVSRNIAECMAHVGRQRPLLVSVVGQDVAAEALKAGLHAAGLQSHALTSKPGIATASCLTLVDADGEVAGAVADVAGMDCLLPEDVRRHATNIQAAPLVLLDGNLPAGCLQEAASIASDAGVPVWYEPTSVPKSSRALPILRNITFTSPNAKELVAMANGLRAAGGLAALPVSAGMAEVSLDDPPGSPTGSSGQGMVRLRLQALLPHIKTLLQEGVLHIVLTLGSAGAACLVAGCVDALLRGLGPGQALAFGVAAAKHAAESLANVPLGISPAALEADARQAIQQLTRWDFPSSRI</sequence>
<evidence type="ECO:0000313" key="4">
    <source>
        <dbReference type="Proteomes" id="UP001485043"/>
    </source>
</evidence>
<comment type="caution">
    <text evidence="3">The sequence shown here is derived from an EMBL/GenBank/DDBJ whole genome shotgun (WGS) entry which is preliminary data.</text>
</comment>
<protein>
    <recommendedName>
        <fullName evidence="2">Carbohydrate kinase PfkB domain-containing protein</fullName>
    </recommendedName>
</protein>
<dbReference type="PANTHER" id="PTHR42909">
    <property type="entry name" value="ZGC:136858"/>
    <property type="match status" value="1"/>
</dbReference>
<feature type="domain" description="Carbohydrate kinase PfkB" evidence="2">
    <location>
        <begin position="6"/>
        <end position="201"/>
    </location>
</feature>
<dbReference type="PANTHER" id="PTHR42909:SF1">
    <property type="entry name" value="CARBOHYDRATE KINASE PFKB DOMAIN-CONTAINING PROTEIN"/>
    <property type="match status" value="1"/>
</dbReference>
<dbReference type="GO" id="GO:0005737">
    <property type="term" value="C:cytoplasm"/>
    <property type="evidence" value="ECO:0007669"/>
    <property type="project" value="TreeGrafter"/>
</dbReference>
<evidence type="ECO:0000313" key="3">
    <source>
        <dbReference type="EMBL" id="KAK9864466.1"/>
    </source>
</evidence>
<dbReference type="GO" id="GO:0016798">
    <property type="term" value="F:hydrolase activity, acting on glycosyl bonds"/>
    <property type="evidence" value="ECO:0007669"/>
    <property type="project" value="TreeGrafter"/>
</dbReference>
<name>A0AAW1T7E5_9CHLO</name>
<dbReference type="GO" id="GO:0046872">
    <property type="term" value="F:metal ion binding"/>
    <property type="evidence" value="ECO:0007669"/>
    <property type="project" value="UniProtKB-KW"/>
</dbReference>
<keyword evidence="1" id="KW-0479">Metal-binding</keyword>
<dbReference type="AlphaFoldDB" id="A0AAW1T7E5"/>
<gene>
    <name evidence="3" type="ORF">WJX84_008108</name>
</gene>
<dbReference type="InterPro" id="IPR011611">
    <property type="entry name" value="PfkB_dom"/>
</dbReference>
<dbReference type="GO" id="GO:0004730">
    <property type="term" value="F:pseudouridylate synthase activity"/>
    <property type="evidence" value="ECO:0007669"/>
    <property type="project" value="TreeGrafter"/>
</dbReference>
<keyword evidence="4" id="KW-1185">Reference proteome</keyword>
<organism evidence="3 4">
    <name type="scientific">Apatococcus fuscideae</name>
    <dbReference type="NCBI Taxonomy" id="2026836"/>
    <lineage>
        <taxon>Eukaryota</taxon>
        <taxon>Viridiplantae</taxon>
        <taxon>Chlorophyta</taxon>
        <taxon>core chlorophytes</taxon>
        <taxon>Trebouxiophyceae</taxon>
        <taxon>Chlorellales</taxon>
        <taxon>Chlorellaceae</taxon>
        <taxon>Apatococcus</taxon>
    </lineage>
</organism>
<proteinExistence type="predicted"/>
<dbReference type="Proteomes" id="UP001485043">
    <property type="component" value="Unassembled WGS sequence"/>
</dbReference>
<dbReference type="SUPFAM" id="SSF53613">
    <property type="entry name" value="Ribokinase-like"/>
    <property type="match status" value="1"/>
</dbReference>
<evidence type="ECO:0000256" key="1">
    <source>
        <dbReference type="ARBA" id="ARBA00022723"/>
    </source>
</evidence>
<dbReference type="InterPro" id="IPR029056">
    <property type="entry name" value="Ribokinase-like"/>
</dbReference>
<evidence type="ECO:0000259" key="2">
    <source>
        <dbReference type="Pfam" id="PF00294"/>
    </source>
</evidence>